<name>A0A1G8SX20_9GAMM</name>
<dbReference type="AlphaFoldDB" id="A0A1G8SX20"/>
<evidence type="ECO:0000313" key="2">
    <source>
        <dbReference type="Proteomes" id="UP000199527"/>
    </source>
</evidence>
<dbReference type="EMBL" id="FNEM01000007">
    <property type="protein sequence ID" value="SDJ33751.1"/>
    <property type="molecule type" value="Genomic_DNA"/>
</dbReference>
<dbReference type="Proteomes" id="UP000199527">
    <property type="component" value="Unassembled WGS sequence"/>
</dbReference>
<evidence type="ECO:0000313" key="1">
    <source>
        <dbReference type="EMBL" id="SDJ33751.1"/>
    </source>
</evidence>
<proteinExistence type="predicted"/>
<organism evidence="1 2">
    <name type="scientific">Ferrimonas sediminum</name>
    <dbReference type="NCBI Taxonomy" id="718193"/>
    <lineage>
        <taxon>Bacteria</taxon>
        <taxon>Pseudomonadati</taxon>
        <taxon>Pseudomonadota</taxon>
        <taxon>Gammaproteobacteria</taxon>
        <taxon>Alteromonadales</taxon>
        <taxon>Ferrimonadaceae</taxon>
        <taxon>Ferrimonas</taxon>
    </lineage>
</organism>
<reference evidence="2" key="1">
    <citation type="submission" date="2016-10" db="EMBL/GenBank/DDBJ databases">
        <authorList>
            <person name="Varghese N."/>
            <person name="Submissions S."/>
        </authorList>
    </citation>
    <scope>NUCLEOTIDE SEQUENCE [LARGE SCALE GENOMIC DNA]</scope>
    <source>
        <strain evidence="2">DSM 23317</strain>
    </source>
</reference>
<accession>A0A1G8SX20</accession>
<sequence>MDGLPIQCRLQGVDDPPLRKGALIHHLAVWQGCSDFLIIHLKMGV</sequence>
<protein>
    <submittedName>
        <fullName evidence="1">Uncharacterized protein</fullName>
    </submittedName>
</protein>
<keyword evidence="2" id="KW-1185">Reference proteome</keyword>
<gene>
    <name evidence="1" type="ORF">SAMN04488540_10737</name>
</gene>